<evidence type="ECO:0000313" key="1">
    <source>
        <dbReference type="EMBL" id="OHA60222.1"/>
    </source>
</evidence>
<sequence length="126" mass="14283">MKDAVWRRYAPGRCQATFDPEISEWGNPAVQTTACRALHRPQNIADLTQTVAEGIRMNFFRVVPRSFRVFHGQCRAWQHTRGSETSQYPEEKKSIDIPQVAASEKGGAQTLVAPHYIRCNPQNNAE</sequence>
<dbReference type="Proteomes" id="UP000177090">
    <property type="component" value="Unassembled WGS sequence"/>
</dbReference>
<organism evidence="1 2">
    <name type="scientific">Candidatus Vogelbacteria bacterium RIFOXYD1_FULL_51_18</name>
    <dbReference type="NCBI Taxonomy" id="1802440"/>
    <lineage>
        <taxon>Bacteria</taxon>
        <taxon>Candidatus Vogeliibacteriota</taxon>
    </lineage>
</organism>
<dbReference type="AlphaFoldDB" id="A0A1G2QJQ2"/>
<dbReference type="EMBL" id="MHTL01000017">
    <property type="protein sequence ID" value="OHA60222.1"/>
    <property type="molecule type" value="Genomic_DNA"/>
</dbReference>
<proteinExistence type="predicted"/>
<gene>
    <name evidence="1" type="ORF">A2569_01525</name>
</gene>
<name>A0A1G2QJQ2_9BACT</name>
<protein>
    <submittedName>
        <fullName evidence="1">Uncharacterized protein</fullName>
    </submittedName>
</protein>
<reference evidence="1 2" key="1">
    <citation type="journal article" date="2016" name="Nat. Commun.">
        <title>Thousands of microbial genomes shed light on interconnected biogeochemical processes in an aquifer system.</title>
        <authorList>
            <person name="Anantharaman K."/>
            <person name="Brown C.T."/>
            <person name="Hug L.A."/>
            <person name="Sharon I."/>
            <person name="Castelle C.J."/>
            <person name="Probst A.J."/>
            <person name="Thomas B.C."/>
            <person name="Singh A."/>
            <person name="Wilkins M.J."/>
            <person name="Karaoz U."/>
            <person name="Brodie E.L."/>
            <person name="Williams K.H."/>
            <person name="Hubbard S.S."/>
            <person name="Banfield J.F."/>
        </authorList>
    </citation>
    <scope>NUCLEOTIDE SEQUENCE [LARGE SCALE GENOMIC DNA]</scope>
</reference>
<evidence type="ECO:0000313" key="2">
    <source>
        <dbReference type="Proteomes" id="UP000177090"/>
    </source>
</evidence>
<accession>A0A1G2QJQ2</accession>
<comment type="caution">
    <text evidence="1">The sequence shown here is derived from an EMBL/GenBank/DDBJ whole genome shotgun (WGS) entry which is preliminary data.</text>
</comment>